<dbReference type="AlphaFoldDB" id="A0A813Z8A9"/>
<protein>
    <submittedName>
        <fullName evidence="1">Uncharacterized protein</fullName>
    </submittedName>
</protein>
<dbReference type="Proteomes" id="UP000663881">
    <property type="component" value="Unassembled WGS sequence"/>
</dbReference>
<proteinExistence type="predicted"/>
<dbReference type="Proteomes" id="UP000663891">
    <property type="component" value="Unassembled WGS sequence"/>
</dbReference>
<gene>
    <name evidence="2" type="ORF">OKA104_LOCUS16215</name>
    <name evidence="1" type="ORF">VCS650_LOCUS9023</name>
</gene>
<comment type="caution">
    <text evidence="1">The sequence shown here is derived from an EMBL/GenBank/DDBJ whole genome shotgun (WGS) entry which is preliminary data.</text>
</comment>
<reference evidence="1" key="1">
    <citation type="submission" date="2021-02" db="EMBL/GenBank/DDBJ databases">
        <authorList>
            <person name="Nowell W R."/>
        </authorList>
    </citation>
    <scope>NUCLEOTIDE SEQUENCE</scope>
</reference>
<accession>A0A813Z8A9</accession>
<dbReference type="OrthoDB" id="9997311at2759"/>
<organism evidence="1 3">
    <name type="scientific">Adineta steineri</name>
    <dbReference type="NCBI Taxonomy" id="433720"/>
    <lineage>
        <taxon>Eukaryota</taxon>
        <taxon>Metazoa</taxon>
        <taxon>Spiralia</taxon>
        <taxon>Gnathifera</taxon>
        <taxon>Rotifera</taxon>
        <taxon>Eurotatoria</taxon>
        <taxon>Bdelloidea</taxon>
        <taxon>Adinetida</taxon>
        <taxon>Adinetidae</taxon>
        <taxon>Adineta</taxon>
    </lineage>
</organism>
<evidence type="ECO:0000313" key="1">
    <source>
        <dbReference type="EMBL" id="CAF0895683.1"/>
    </source>
</evidence>
<name>A0A813Z8A9_9BILA</name>
<evidence type="ECO:0000313" key="2">
    <source>
        <dbReference type="EMBL" id="CAF3760427.1"/>
    </source>
</evidence>
<dbReference type="EMBL" id="CAJOAY010000920">
    <property type="protein sequence ID" value="CAF3760427.1"/>
    <property type="molecule type" value="Genomic_DNA"/>
</dbReference>
<evidence type="ECO:0000313" key="3">
    <source>
        <dbReference type="Proteomes" id="UP000663891"/>
    </source>
</evidence>
<dbReference type="EMBL" id="CAJNON010000061">
    <property type="protein sequence ID" value="CAF0895683.1"/>
    <property type="molecule type" value="Genomic_DNA"/>
</dbReference>
<sequence length="383" mass="43892">MSAGNMTSLLKLCSVDLCERSALAVCECHNKDLCNDHFMEHTTQLISVVNETNTNTDQTKKPSMEKRSCLTILNKWCKSVYQNVKRSNIENNQQIELGELEVNFNESIQNNTIVEDISSKISQQNLFPFEQPYRSVQVASKSSISMACSNKYLLIEQKPYLCLLDQTLTIVKQIPWPCEYVNICWASTLNQFILVTKKNIFTLDENTMELQECTIVHHNKKDWSCAACSDTTLYLSTIDMSAFLYEYTLHPSIEFVKEWHPLAICPLYESILTFSYRNEKLAFIICNAHTFQNRLDLHSSITFEVLWSIPLSILARCCSINNDQWIIINALETQLLHISSDGNILQDYRNISSSMNPIVNAIQWSNDTIVTATIKSLNLHKLS</sequence>